<proteinExistence type="predicted"/>
<dbReference type="OrthoDB" id="3476937at2759"/>
<reference evidence="2" key="1">
    <citation type="submission" date="2017-02" db="EMBL/GenBank/DDBJ databases">
        <authorList>
            <person name="Tafer H."/>
            <person name="Lopandic K."/>
        </authorList>
    </citation>
    <scope>NUCLEOTIDE SEQUENCE [LARGE SCALE GENOMIC DNA]</scope>
    <source>
        <strain evidence="2">CBS 366.77</strain>
    </source>
</reference>
<evidence type="ECO:0000313" key="2">
    <source>
        <dbReference type="Proteomes" id="UP000266188"/>
    </source>
</evidence>
<protein>
    <submittedName>
        <fullName evidence="1">Uncharacterized protein</fullName>
    </submittedName>
</protein>
<gene>
    <name evidence="1" type="ORF">PHISCL_01544</name>
</gene>
<comment type="caution">
    <text evidence="1">The sequence shown here is derived from an EMBL/GenBank/DDBJ whole genome shotgun (WGS) entry which is preliminary data.</text>
</comment>
<dbReference type="Proteomes" id="UP000266188">
    <property type="component" value="Unassembled WGS sequence"/>
</dbReference>
<keyword evidence="2" id="KW-1185">Reference proteome</keyword>
<organism evidence="1 2">
    <name type="scientific">Aspergillus sclerotialis</name>
    <dbReference type="NCBI Taxonomy" id="2070753"/>
    <lineage>
        <taxon>Eukaryota</taxon>
        <taxon>Fungi</taxon>
        <taxon>Dikarya</taxon>
        <taxon>Ascomycota</taxon>
        <taxon>Pezizomycotina</taxon>
        <taxon>Eurotiomycetes</taxon>
        <taxon>Eurotiomycetidae</taxon>
        <taxon>Eurotiales</taxon>
        <taxon>Aspergillaceae</taxon>
        <taxon>Aspergillus</taxon>
        <taxon>Aspergillus subgen. Polypaecilum</taxon>
    </lineage>
</organism>
<sequence>MASMDNPPAYFCPSGNEQVKTLKSPNILNSGEEDLKICPYPHQVLVSITSKESQTALTALHHWDPTLKSSVCIPTHLTPDGLQYIRGFKDLGIFKLAEADVSDAEAVHECLTSHITGSSSSESGLIASIVESLREKAELPAANVSSSQLFIITVYSSSESQLLGKGSVPQWKWAKPESVYSRKSGHWEADVSRAVENGEFEGGRNLYLLVR</sequence>
<dbReference type="AlphaFoldDB" id="A0A3A3A9S0"/>
<accession>A0A3A3A9S0</accession>
<dbReference type="EMBL" id="MVGC01000029">
    <property type="protein sequence ID" value="RJE26101.1"/>
    <property type="molecule type" value="Genomic_DNA"/>
</dbReference>
<evidence type="ECO:0000313" key="1">
    <source>
        <dbReference type="EMBL" id="RJE26101.1"/>
    </source>
</evidence>
<name>A0A3A3A9S0_9EURO</name>